<evidence type="ECO:0000256" key="1">
    <source>
        <dbReference type="SAM" id="MobiDB-lite"/>
    </source>
</evidence>
<evidence type="ECO:0000313" key="3">
    <source>
        <dbReference type="Proteomes" id="UP000799324"/>
    </source>
</evidence>
<dbReference type="Proteomes" id="UP000799324">
    <property type="component" value="Unassembled WGS sequence"/>
</dbReference>
<keyword evidence="3" id="KW-1185">Reference proteome</keyword>
<accession>A0A6A6SSX1</accession>
<gene>
    <name evidence="2" type="ORF">K491DRAFT_683271</name>
</gene>
<organism evidence="2 3">
    <name type="scientific">Lophiostoma macrostomum CBS 122681</name>
    <dbReference type="NCBI Taxonomy" id="1314788"/>
    <lineage>
        <taxon>Eukaryota</taxon>
        <taxon>Fungi</taxon>
        <taxon>Dikarya</taxon>
        <taxon>Ascomycota</taxon>
        <taxon>Pezizomycotina</taxon>
        <taxon>Dothideomycetes</taxon>
        <taxon>Pleosporomycetidae</taxon>
        <taxon>Pleosporales</taxon>
        <taxon>Lophiostomataceae</taxon>
        <taxon>Lophiostoma</taxon>
    </lineage>
</organism>
<reference evidence="2" key="1">
    <citation type="journal article" date="2020" name="Stud. Mycol.">
        <title>101 Dothideomycetes genomes: a test case for predicting lifestyles and emergence of pathogens.</title>
        <authorList>
            <person name="Haridas S."/>
            <person name="Albert R."/>
            <person name="Binder M."/>
            <person name="Bloem J."/>
            <person name="Labutti K."/>
            <person name="Salamov A."/>
            <person name="Andreopoulos B."/>
            <person name="Baker S."/>
            <person name="Barry K."/>
            <person name="Bills G."/>
            <person name="Bluhm B."/>
            <person name="Cannon C."/>
            <person name="Castanera R."/>
            <person name="Culley D."/>
            <person name="Daum C."/>
            <person name="Ezra D."/>
            <person name="Gonzalez J."/>
            <person name="Henrissat B."/>
            <person name="Kuo A."/>
            <person name="Liang C."/>
            <person name="Lipzen A."/>
            <person name="Lutzoni F."/>
            <person name="Magnuson J."/>
            <person name="Mondo S."/>
            <person name="Nolan M."/>
            <person name="Ohm R."/>
            <person name="Pangilinan J."/>
            <person name="Park H.-J."/>
            <person name="Ramirez L."/>
            <person name="Alfaro M."/>
            <person name="Sun H."/>
            <person name="Tritt A."/>
            <person name="Yoshinaga Y."/>
            <person name="Zwiers L.-H."/>
            <person name="Turgeon B."/>
            <person name="Goodwin S."/>
            <person name="Spatafora J."/>
            <person name="Crous P."/>
            <person name="Grigoriev I."/>
        </authorList>
    </citation>
    <scope>NUCLEOTIDE SEQUENCE</scope>
    <source>
        <strain evidence="2">CBS 122681</strain>
    </source>
</reference>
<name>A0A6A6SSX1_9PLEO</name>
<sequence length="313" mass="34731">MSQAKNQFTFESGHTGHTISPAESHGIVNISNTSNGPVHVNIYNDALPSHRATSRPSQPRNIPGTLVDISLHSGPDTVNTSSTNPSVPGTSKTTKPTNLSEMVTKFHAMKADEKDWTTIPDKPLFKKFRALDEAEKAWAKIPNKFQVAMDDKICRLNWLRFVGDGQAPIRDFTDEQRNNLAMVDHYIRDGLWPYMLSTWKDVSMACRAHDAWVTLQKAREALPESAIPPPRVPAGRPLVDISAGWEDLGDEWMDLGDEEMMVEFIGKGIPNYDYKSHCKGSGGDTAMGRSKSDVLGWDYRNSAVHTNSTHALS</sequence>
<proteinExistence type="predicted"/>
<evidence type="ECO:0000313" key="2">
    <source>
        <dbReference type="EMBL" id="KAF2650137.1"/>
    </source>
</evidence>
<feature type="region of interest" description="Disordered" evidence="1">
    <location>
        <begin position="49"/>
        <end position="97"/>
    </location>
</feature>
<dbReference type="AlphaFoldDB" id="A0A6A6SSX1"/>
<protein>
    <submittedName>
        <fullName evidence="2">Uncharacterized protein</fullName>
    </submittedName>
</protein>
<feature type="region of interest" description="Disordered" evidence="1">
    <location>
        <begin position="1"/>
        <end position="32"/>
    </location>
</feature>
<dbReference type="EMBL" id="MU004466">
    <property type="protein sequence ID" value="KAF2650137.1"/>
    <property type="molecule type" value="Genomic_DNA"/>
</dbReference>
<feature type="compositionally biased region" description="Polar residues" evidence="1">
    <location>
        <begin position="1"/>
        <end position="18"/>
    </location>
</feature>
<feature type="compositionally biased region" description="Polar residues" evidence="1">
    <location>
        <begin position="76"/>
        <end position="97"/>
    </location>
</feature>